<feature type="compositionally biased region" description="Polar residues" evidence="2">
    <location>
        <begin position="37"/>
        <end position="51"/>
    </location>
</feature>
<protein>
    <submittedName>
        <fullName evidence="3">Uncharacterized protein</fullName>
    </submittedName>
</protein>
<dbReference type="EMBL" id="KN847542">
    <property type="protein sequence ID" value="KIW04042.1"/>
    <property type="molecule type" value="Genomic_DNA"/>
</dbReference>
<evidence type="ECO:0000256" key="1">
    <source>
        <dbReference type="ARBA" id="ARBA00022737"/>
    </source>
</evidence>
<dbReference type="InterPro" id="IPR011990">
    <property type="entry name" value="TPR-like_helical_dom_sf"/>
</dbReference>
<reference evidence="3 4" key="1">
    <citation type="submission" date="2015-01" db="EMBL/GenBank/DDBJ databases">
        <title>The Genome Sequence of Ochroconis gallopava CBS43764.</title>
        <authorList>
            <consortium name="The Broad Institute Genomics Platform"/>
            <person name="Cuomo C."/>
            <person name="de Hoog S."/>
            <person name="Gorbushina A."/>
            <person name="Stielow B."/>
            <person name="Teixiera M."/>
            <person name="Abouelleil A."/>
            <person name="Chapman S.B."/>
            <person name="Priest M."/>
            <person name="Young S.K."/>
            <person name="Wortman J."/>
            <person name="Nusbaum C."/>
            <person name="Birren B."/>
        </authorList>
    </citation>
    <scope>NUCLEOTIDE SEQUENCE [LARGE SCALE GENOMIC DNA]</scope>
    <source>
        <strain evidence="3 4">CBS 43764</strain>
    </source>
</reference>
<feature type="region of interest" description="Disordered" evidence="2">
    <location>
        <begin position="1"/>
        <end position="178"/>
    </location>
</feature>
<feature type="compositionally biased region" description="Polar residues" evidence="2">
    <location>
        <begin position="102"/>
        <end position="117"/>
    </location>
</feature>
<evidence type="ECO:0000313" key="3">
    <source>
        <dbReference type="EMBL" id="KIW04042.1"/>
    </source>
</evidence>
<feature type="region of interest" description="Disordered" evidence="2">
    <location>
        <begin position="239"/>
        <end position="287"/>
    </location>
</feature>
<dbReference type="HOGENOM" id="CLU_000288_126_2_1"/>
<sequence>MSSGSNVGMDQLLPSVTPPIPQPAPAYLDAQQRDVDSVSSPNQPPLYSTPNFMRMSSIERKPIGGNGGRGPVSLPARYKNNPPPAAPNDGNNHAAASPAANRGSQISVTPSVDGQSVDSRELQTPEPGHYRDSTYSMPPTQSIPTHHGHIRDPSESIAPSEVGEISSTNTPMQSQLGFDAHTGRHDEIREEDNEDAQAEMYPQLQYFHQPPRIRSEHNGAGSPVPEINLPVEDLQRPRSTLTVGSGSDGSHGARRSRLSVAGSISPGGSPAQQGRNFSRHRHSPDNRPLSYVDLLSMPYAQQVAPGASLNNSVLKNAVGSNASLLDHSKTLEMYRQNVKKTSDPAVQYEFAVFMVQIAMEMPPDERGGPNSREDMLKEAKHILHKLADRSYPFAQYYLGDGYSSGLFNKGKEDYDRAFPLFVAASKHGHAEAGYRAALCYEFGWGCRKDYAKAVQFYRASASKNHPGAATRLGMACLEGTMGLTNHYREGIKWLKRATESADMQYNAAPYELGRLHENGYGDDVFKDEVYAAQLFTKSAELGHPEANLVMGKAYEYGLLKCPKDAALSIHFYNGAAQAGLPEAMMALCAWYLFGAEPILAKDENEAFAWALRAAELGYAKAEYAVGYFKEIGIGTRQDALEANVWYVRAAQQGEERAKQRLAIIQDAASGGTGQNVLANGEKPKTKKGLFGKLGMKD</sequence>
<dbReference type="SMART" id="SM00671">
    <property type="entry name" value="SEL1"/>
    <property type="match status" value="7"/>
</dbReference>
<dbReference type="PANTHER" id="PTHR46430:SF1">
    <property type="entry name" value="CHITIN SYNTHASE REGULATOR SKT5-RELATED"/>
    <property type="match status" value="1"/>
</dbReference>
<dbReference type="Gene3D" id="1.25.40.10">
    <property type="entry name" value="Tetratricopeptide repeat domain"/>
    <property type="match status" value="2"/>
</dbReference>
<dbReference type="GeneID" id="27312837"/>
<feature type="compositionally biased region" description="Polar residues" evidence="2">
    <location>
        <begin position="165"/>
        <end position="176"/>
    </location>
</feature>
<proteinExistence type="predicted"/>
<dbReference type="AlphaFoldDB" id="A0A0D1YTT1"/>
<evidence type="ECO:0000313" key="4">
    <source>
        <dbReference type="Proteomes" id="UP000053259"/>
    </source>
</evidence>
<feature type="compositionally biased region" description="Polar residues" evidence="2">
    <location>
        <begin position="133"/>
        <end position="144"/>
    </location>
</feature>
<dbReference type="InterPro" id="IPR006597">
    <property type="entry name" value="Sel1-like"/>
</dbReference>
<keyword evidence="4" id="KW-1185">Reference proteome</keyword>
<dbReference type="InterPro" id="IPR051726">
    <property type="entry name" value="Chitin_Synth_Reg"/>
</dbReference>
<dbReference type="STRING" id="253628.A0A0D1YTT1"/>
<evidence type="ECO:0000256" key="2">
    <source>
        <dbReference type="SAM" id="MobiDB-lite"/>
    </source>
</evidence>
<dbReference type="InParanoid" id="A0A0D1YTT1"/>
<organism evidence="3 4">
    <name type="scientific">Verruconis gallopava</name>
    <dbReference type="NCBI Taxonomy" id="253628"/>
    <lineage>
        <taxon>Eukaryota</taxon>
        <taxon>Fungi</taxon>
        <taxon>Dikarya</taxon>
        <taxon>Ascomycota</taxon>
        <taxon>Pezizomycotina</taxon>
        <taxon>Dothideomycetes</taxon>
        <taxon>Pleosporomycetidae</taxon>
        <taxon>Venturiales</taxon>
        <taxon>Sympoventuriaceae</taxon>
        <taxon>Verruconis</taxon>
    </lineage>
</organism>
<accession>A0A0D1YTT1</accession>
<name>A0A0D1YTT1_9PEZI</name>
<feature type="compositionally biased region" description="Low complexity" evidence="2">
    <location>
        <begin position="87"/>
        <end position="96"/>
    </location>
</feature>
<keyword evidence="1" id="KW-0677">Repeat</keyword>
<dbReference type="RefSeq" id="XP_016213911.1">
    <property type="nucleotide sequence ID" value="XM_016358293.1"/>
</dbReference>
<dbReference type="VEuPathDB" id="FungiDB:PV09_04864"/>
<dbReference type="PANTHER" id="PTHR46430">
    <property type="entry name" value="PROTEIN SKT5-RELATED"/>
    <property type="match status" value="1"/>
</dbReference>
<dbReference type="Proteomes" id="UP000053259">
    <property type="component" value="Unassembled WGS sequence"/>
</dbReference>
<gene>
    <name evidence="3" type="ORF">PV09_04864</name>
</gene>
<dbReference type="OrthoDB" id="272077at2759"/>
<dbReference type="Pfam" id="PF08238">
    <property type="entry name" value="Sel1"/>
    <property type="match status" value="7"/>
</dbReference>
<dbReference type="SUPFAM" id="SSF81901">
    <property type="entry name" value="HCP-like"/>
    <property type="match status" value="1"/>
</dbReference>
<feature type="compositionally biased region" description="Basic and acidic residues" evidence="2">
    <location>
        <begin position="118"/>
        <end position="132"/>
    </location>
</feature>